<feature type="transmembrane region" description="Helical" evidence="2">
    <location>
        <begin position="53"/>
        <end position="76"/>
    </location>
</feature>
<dbReference type="EMBL" id="JBAWTH010000079">
    <property type="protein sequence ID" value="KAL2279086.1"/>
    <property type="molecule type" value="Genomic_DNA"/>
</dbReference>
<gene>
    <name evidence="3" type="ORF">FJTKL_13662</name>
</gene>
<sequence>MSTEQPRETPDVEAADLVGPAQPGQVDEHSEPSLAIGHDVFRNRQRLLEKRRLINIVLGAVAVCLLASTVTLAVLYGKLLRHRHDLVEPVVTTTTVTVHHTLQQTTTYSLSTPPTTTSTSSAVATSVLPEIEITTVTASTTNIAMSPAAPQPTQCWPGSIWGGAELKQVNEGYGVLMGFALSRSGLGRKELITDYDLVALRSIFLCGQTMEPGALQLLDVCKANYVSQGDTTRCDESGSEFSTG</sequence>
<evidence type="ECO:0000313" key="4">
    <source>
        <dbReference type="Proteomes" id="UP001600888"/>
    </source>
</evidence>
<name>A0ABR4E9R3_9PEZI</name>
<evidence type="ECO:0000256" key="2">
    <source>
        <dbReference type="SAM" id="Phobius"/>
    </source>
</evidence>
<proteinExistence type="predicted"/>
<organism evidence="3 4">
    <name type="scientific">Diaporthe vaccinii</name>
    <dbReference type="NCBI Taxonomy" id="105482"/>
    <lineage>
        <taxon>Eukaryota</taxon>
        <taxon>Fungi</taxon>
        <taxon>Dikarya</taxon>
        <taxon>Ascomycota</taxon>
        <taxon>Pezizomycotina</taxon>
        <taxon>Sordariomycetes</taxon>
        <taxon>Sordariomycetidae</taxon>
        <taxon>Diaporthales</taxon>
        <taxon>Diaporthaceae</taxon>
        <taxon>Diaporthe</taxon>
        <taxon>Diaporthe eres species complex</taxon>
    </lineage>
</organism>
<feature type="compositionally biased region" description="Basic and acidic residues" evidence="1">
    <location>
        <begin position="1"/>
        <end position="10"/>
    </location>
</feature>
<comment type="caution">
    <text evidence="3">The sequence shown here is derived from an EMBL/GenBank/DDBJ whole genome shotgun (WGS) entry which is preliminary data.</text>
</comment>
<keyword evidence="4" id="KW-1185">Reference proteome</keyword>
<protein>
    <submittedName>
        <fullName evidence="3">Uncharacterized protein</fullName>
    </submittedName>
</protein>
<keyword evidence="2" id="KW-0812">Transmembrane</keyword>
<accession>A0ABR4E9R3</accession>
<keyword evidence="2" id="KW-0472">Membrane</keyword>
<keyword evidence="2" id="KW-1133">Transmembrane helix</keyword>
<dbReference type="Proteomes" id="UP001600888">
    <property type="component" value="Unassembled WGS sequence"/>
</dbReference>
<feature type="region of interest" description="Disordered" evidence="1">
    <location>
        <begin position="1"/>
        <end position="32"/>
    </location>
</feature>
<evidence type="ECO:0000256" key="1">
    <source>
        <dbReference type="SAM" id="MobiDB-lite"/>
    </source>
</evidence>
<evidence type="ECO:0000313" key="3">
    <source>
        <dbReference type="EMBL" id="KAL2279086.1"/>
    </source>
</evidence>
<reference evidence="3 4" key="1">
    <citation type="submission" date="2024-03" db="EMBL/GenBank/DDBJ databases">
        <title>A high-quality draft genome sequence of Diaporthe vaccinii, a causative agent of upright dieback and viscid rot disease in cranberry plants.</title>
        <authorList>
            <person name="Sarrasin M."/>
            <person name="Lang B.F."/>
            <person name="Burger G."/>
        </authorList>
    </citation>
    <scope>NUCLEOTIDE SEQUENCE [LARGE SCALE GENOMIC DNA]</scope>
    <source>
        <strain evidence="3 4">IS7</strain>
    </source>
</reference>